<feature type="compositionally biased region" description="Basic and acidic residues" evidence="10">
    <location>
        <begin position="284"/>
        <end position="296"/>
    </location>
</feature>
<keyword evidence="17" id="KW-0067">ATP-binding</keyword>
<dbReference type="InterPro" id="IPR014978">
    <property type="entry name" value="Gln-Leu-Gln_QLQ"/>
</dbReference>
<feature type="domain" description="QLQ" evidence="15">
    <location>
        <begin position="316"/>
        <end position="351"/>
    </location>
</feature>
<evidence type="ECO:0000259" key="13">
    <source>
        <dbReference type="PROSITE" id="PS51194"/>
    </source>
</evidence>
<dbReference type="InterPro" id="IPR029295">
    <property type="entry name" value="SnAC"/>
</dbReference>
<dbReference type="InterPro" id="IPR038718">
    <property type="entry name" value="SNF2-like_sf"/>
</dbReference>
<sequence length="1676" mass="188353">MASPSPQSSPMPPPQAPSPMGPPSQSPAPPQSPHSPYNQHVNGPPSHPPSSGQPMQNHMPPSGPPHTIASNTNGGPQQHPGIPPPGHQMSPHMVGQHMPGPPGHPMSTPGPHQGPGPNGHSNMPSNAQHPNMQVQGPPHGYMQHQIGHMPPNQGPMTMGSGPPPPGNGPQGPPGPPLPLGGPPPHGVHPQGMPPMPPHHGMMASQAGYSHAAPSPGGAPTPPGGAPANQPSGAPPQQPPAAQTPPHGAAPPSTSANGAPSSSPMQGSLAASGPDNLNALQRAIDSMEEKGLQEDPRYSQLLAIRARSNPQDPNKGLFSNNQLGQLKAQIAAYRKLACNQPITQQIALMAAGKRTGDTPPECPTPPAQPPSPYSQGQPQPGGQSAGATGGKGAAGGDAARGGGGAPPTPLPMTGQMAPPTQPTPPLVNPPMAGALPIRGPAPLRPPGPNVGPPTTQQPGVPTPGAKQNRITSIPKPVGIDPIQILNERENRIAARIAYRMEVLSNLPANISDDLRLQAQIELRALRVLNFQKQLRAEILGQVRRDTTLETAVNIKAYKRTKRQGLREARATEKLEKQQKLEAERKRRQKHQEFLQTVLQHARDFKEYHRNNVAKLSRMNKAIMNHHANAEREQKKEQERIEKERMRRLMAEDEEGYRKLIDQKKDKRLAFLLSQTDEYIASLTEMVKQHKQEQRKKQQEEERRKRKSRKKKVLEGGEIDALDDSSQTSDSRISVMDPKTGEILRGEEAPLLSQFKDWMETHPGWEVLSDSDDSGDDSQDDEKRERREKHHEKSDREKTDEEKAREMIKKAKVEDDEYKTEEQTYYSIAHTVHESVTEQASILVNGNLKEYQIKGLEWLVSLFNNNLNGILADEMGLGKTIQTIALVTYLMEKKKVNGPFLIIVPLSTLSNWVLEFEKWAPTVMVVSYKGSPQSRRLVQTQMRSTKFNVLLTTYEYVIKDKGVLAKVQWKYMIIDEGHRMKNHHCKLTQVLNTHYVAPHRLLLTGTPLQNKLPELWALLNFLLPSIFKSCSTFEQWFNAPFATTGEKVELNEEETILIIRRLHKVLRPFLLRRLKKEVESQLPDKVEYIIKCDMSGLQRVLYKHMQSKGVLLTDGSEKGNKGKGGAKALMNTIVQLRKLCNHPFMFQHIEEKFCDHLGGGGGVVNGPDLYRVSGKFELLDRILPKLKKAGHRVLMFCQMTQCMTIIEDYFSWRGFSYLRLDGMTKAEDRGELLKKFNEVGSEYFIFLLSTRAGGLGLNLQSADTVIIFDSDWNPHQDLQAQDRAHRIGQRNEVRVLRLMTVNSVEERILAAARYKLNMDEKVIQAGMFDQKSTGSERQQFLQSILHQDGDDEEEENELPDDDLINEMIARSEDELELFKQIDIERKKTETQSRLIDESELPDWLVKEDDEVICNKGQGWNYLDDDETLGRGSRQRKEVDYSDSLTEKEWLKAIDEEFEDEEEDDDDDEVLDKKRKKGRKRRRQEESDEEEVPSSSSSKKKSKTEINMLKKRLKSIMKKVIDYTDEHRNGRVLSEPFMKLPSRRELPDYYDVIKKPLDIKKIMNRIEDCKYMDISDMERDFFTLCANAQTYNEEASLIYEDSVRLRNVFIEIRRRYDNGQNSDESDDNENIKAEEEDSDVESNRSVKMKIKLKNKSKSTPSRKTKKKKYVSDEEYFEED</sequence>
<evidence type="ECO:0000256" key="1">
    <source>
        <dbReference type="ARBA" id="ARBA00004123"/>
    </source>
</evidence>
<dbReference type="SUPFAM" id="SSF52540">
    <property type="entry name" value="P-loop containing nucleoside triphosphate hydrolases"/>
    <property type="match status" value="2"/>
</dbReference>
<accession>A0ABM3LEA9</accession>
<feature type="compositionally biased region" description="Acidic residues" evidence="10">
    <location>
        <begin position="767"/>
        <end position="778"/>
    </location>
</feature>
<dbReference type="Pfam" id="PF07533">
    <property type="entry name" value="BRK"/>
    <property type="match status" value="1"/>
</dbReference>
<dbReference type="GeneID" id="112056453"/>
<keyword evidence="7" id="KW-0539">Nucleus</keyword>
<evidence type="ECO:0000256" key="3">
    <source>
        <dbReference type="ARBA" id="ARBA00023015"/>
    </source>
</evidence>
<dbReference type="Gene3D" id="1.20.5.170">
    <property type="match status" value="1"/>
</dbReference>
<feature type="compositionally biased region" description="Basic residues" evidence="10">
    <location>
        <begin position="1470"/>
        <end position="1479"/>
    </location>
</feature>
<feature type="region of interest" description="Disordered" evidence="10">
    <location>
        <begin position="1615"/>
        <end position="1676"/>
    </location>
</feature>
<feature type="compositionally biased region" description="Polar residues" evidence="10">
    <location>
        <begin position="121"/>
        <end position="134"/>
    </location>
</feature>
<dbReference type="SUPFAM" id="SSF160481">
    <property type="entry name" value="BRK domain-like"/>
    <property type="match status" value="1"/>
</dbReference>
<dbReference type="PRINTS" id="PR00503">
    <property type="entry name" value="BROMODOMAIN"/>
</dbReference>
<feature type="compositionally biased region" description="Low complexity" evidence="10">
    <location>
        <begin position="372"/>
        <end position="381"/>
    </location>
</feature>
<dbReference type="InterPro" id="IPR014001">
    <property type="entry name" value="Helicase_ATP-bd"/>
</dbReference>
<dbReference type="InterPro" id="IPR001487">
    <property type="entry name" value="Bromodomain"/>
</dbReference>
<proteinExistence type="predicted"/>
<feature type="compositionally biased region" description="Pro residues" evidence="10">
    <location>
        <begin position="161"/>
        <end position="197"/>
    </location>
</feature>
<keyword evidence="2" id="KW-0378">Hydrolase</keyword>
<dbReference type="Proteomes" id="UP001652582">
    <property type="component" value="Chromosome 4"/>
</dbReference>
<dbReference type="GO" id="GO:0004386">
    <property type="term" value="F:helicase activity"/>
    <property type="evidence" value="ECO:0007669"/>
    <property type="project" value="UniProtKB-KW"/>
</dbReference>
<feature type="compositionally biased region" description="Basic and acidic residues" evidence="10">
    <location>
        <begin position="779"/>
        <end position="803"/>
    </location>
</feature>
<dbReference type="Pfam" id="PF00176">
    <property type="entry name" value="SNF2-rel_dom"/>
    <property type="match status" value="1"/>
</dbReference>
<keyword evidence="17" id="KW-0547">Nucleotide-binding</keyword>
<keyword evidence="9" id="KW-0175">Coiled coil</keyword>
<dbReference type="InterPro" id="IPR036427">
    <property type="entry name" value="Bromodomain-like_sf"/>
</dbReference>
<dbReference type="SMART" id="SM01314">
    <property type="entry name" value="SnAC"/>
    <property type="match status" value="1"/>
</dbReference>
<dbReference type="CDD" id="cd18793">
    <property type="entry name" value="SF2_C_SNF"/>
    <property type="match status" value="1"/>
</dbReference>
<dbReference type="InterPro" id="IPR006576">
    <property type="entry name" value="BRK_domain"/>
</dbReference>
<evidence type="ECO:0000256" key="2">
    <source>
        <dbReference type="ARBA" id="ARBA00022801"/>
    </source>
</evidence>
<keyword evidence="4 8" id="KW-0103">Bromodomain</keyword>
<dbReference type="Gene3D" id="1.20.920.10">
    <property type="entry name" value="Bromodomain-like"/>
    <property type="match status" value="1"/>
</dbReference>
<feature type="compositionally biased region" description="Polar residues" evidence="10">
    <location>
        <begin position="252"/>
        <end position="265"/>
    </location>
</feature>
<dbReference type="InterPro" id="IPR037259">
    <property type="entry name" value="BRK_sf"/>
</dbReference>
<dbReference type="Pfam" id="PF00439">
    <property type="entry name" value="Bromodomain"/>
    <property type="match status" value="1"/>
</dbReference>
<dbReference type="Gene3D" id="3.40.50.10810">
    <property type="entry name" value="Tandem AAA-ATPase domain"/>
    <property type="match status" value="1"/>
</dbReference>
<evidence type="ECO:0000313" key="16">
    <source>
        <dbReference type="Proteomes" id="UP001652582"/>
    </source>
</evidence>
<dbReference type="InterPro" id="IPR014012">
    <property type="entry name" value="HSA_dom"/>
</dbReference>
<keyword evidence="16" id="KW-1185">Reference proteome</keyword>
<evidence type="ECO:0000259" key="11">
    <source>
        <dbReference type="PROSITE" id="PS50014"/>
    </source>
</evidence>
<evidence type="ECO:0000256" key="7">
    <source>
        <dbReference type="ARBA" id="ARBA00023242"/>
    </source>
</evidence>
<feature type="coiled-coil region" evidence="9">
    <location>
        <begin position="611"/>
        <end position="650"/>
    </location>
</feature>
<feature type="compositionally biased region" description="Low complexity" evidence="10">
    <location>
        <begin position="428"/>
        <end position="440"/>
    </location>
</feature>
<feature type="compositionally biased region" description="Low complexity" evidence="10">
    <location>
        <begin position="451"/>
        <end position="463"/>
    </location>
</feature>
<name>A0ABM3LEA9_BICAN</name>
<evidence type="ECO:0000256" key="4">
    <source>
        <dbReference type="ARBA" id="ARBA00023117"/>
    </source>
</evidence>
<dbReference type="SMART" id="SM00490">
    <property type="entry name" value="HELICc"/>
    <property type="match status" value="1"/>
</dbReference>
<feature type="domain" description="Helicase ATP-binding" evidence="12">
    <location>
        <begin position="858"/>
        <end position="1023"/>
    </location>
</feature>
<dbReference type="Pfam" id="PF08880">
    <property type="entry name" value="QLQ"/>
    <property type="match status" value="1"/>
</dbReference>
<feature type="compositionally biased region" description="Acidic residues" evidence="10">
    <location>
        <begin position="1454"/>
        <end position="1467"/>
    </location>
</feature>
<dbReference type="PROSITE" id="PS51204">
    <property type="entry name" value="HSA"/>
    <property type="match status" value="1"/>
</dbReference>
<evidence type="ECO:0000256" key="5">
    <source>
        <dbReference type="ARBA" id="ARBA00023159"/>
    </source>
</evidence>
<dbReference type="PANTHER" id="PTHR10799">
    <property type="entry name" value="SNF2/RAD54 HELICASE FAMILY"/>
    <property type="match status" value="1"/>
</dbReference>
<dbReference type="PROSITE" id="PS51194">
    <property type="entry name" value="HELICASE_CTER"/>
    <property type="match status" value="1"/>
</dbReference>
<feature type="compositionally biased region" description="Pro residues" evidence="10">
    <location>
        <begin position="418"/>
        <end position="427"/>
    </location>
</feature>
<feature type="compositionally biased region" description="Pro residues" evidence="10">
    <location>
        <begin position="232"/>
        <end position="242"/>
    </location>
</feature>
<dbReference type="SMART" id="SM00592">
    <property type="entry name" value="BRK"/>
    <property type="match status" value="1"/>
</dbReference>
<feature type="compositionally biased region" description="Basic and acidic residues" evidence="10">
    <location>
        <begin position="688"/>
        <end position="701"/>
    </location>
</feature>
<dbReference type="CDD" id="cd17996">
    <property type="entry name" value="DEXHc_SMARCA2_SMARCA4"/>
    <property type="match status" value="1"/>
</dbReference>
<dbReference type="InterPro" id="IPR027417">
    <property type="entry name" value="P-loop_NTPase"/>
</dbReference>
<dbReference type="InterPro" id="IPR000330">
    <property type="entry name" value="SNF2_N"/>
</dbReference>
<feature type="region of interest" description="Disordered" evidence="10">
    <location>
        <begin position="1454"/>
        <end position="1501"/>
    </location>
</feature>
<dbReference type="SMART" id="SM00573">
    <property type="entry name" value="HSA"/>
    <property type="match status" value="1"/>
</dbReference>
<keyword evidence="5" id="KW-0010">Activator</keyword>
<feature type="domain" description="HSA" evidence="14">
    <location>
        <begin position="577"/>
        <end position="649"/>
    </location>
</feature>
<dbReference type="SMART" id="SM00951">
    <property type="entry name" value="QLQ"/>
    <property type="match status" value="1"/>
</dbReference>
<dbReference type="Pfam" id="PF00271">
    <property type="entry name" value="Helicase_C"/>
    <property type="match status" value="1"/>
</dbReference>
<keyword evidence="17" id="KW-0347">Helicase</keyword>
<evidence type="ECO:0000256" key="9">
    <source>
        <dbReference type="SAM" id="Coils"/>
    </source>
</evidence>
<gene>
    <name evidence="17" type="primary">LOC112056453</name>
</gene>
<evidence type="ECO:0000259" key="14">
    <source>
        <dbReference type="PROSITE" id="PS51204"/>
    </source>
</evidence>
<dbReference type="PROSITE" id="PS51192">
    <property type="entry name" value="HELICASE_ATP_BIND_1"/>
    <property type="match status" value="1"/>
</dbReference>
<dbReference type="PROSITE" id="PS50014">
    <property type="entry name" value="BROMODOMAIN_2"/>
    <property type="match status" value="1"/>
</dbReference>
<keyword evidence="6" id="KW-0804">Transcription</keyword>
<feature type="compositionally biased region" description="Gly residues" evidence="10">
    <location>
        <begin position="382"/>
        <end position="404"/>
    </location>
</feature>
<comment type="subcellular location">
    <subcellularLocation>
        <location evidence="1">Nucleus</location>
    </subcellularLocation>
</comment>
<reference evidence="17" key="1">
    <citation type="submission" date="2025-08" db="UniProtKB">
        <authorList>
            <consortium name="RefSeq"/>
        </authorList>
    </citation>
    <scope>IDENTIFICATION</scope>
</reference>
<dbReference type="InterPro" id="IPR018359">
    <property type="entry name" value="Bromodomain_CS"/>
</dbReference>
<evidence type="ECO:0000256" key="8">
    <source>
        <dbReference type="PROSITE-ProRule" id="PRU00035"/>
    </source>
</evidence>
<evidence type="ECO:0000256" key="6">
    <source>
        <dbReference type="ARBA" id="ARBA00023163"/>
    </source>
</evidence>
<dbReference type="InterPro" id="IPR001650">
    <property type="entry name" value="Helicase_C-like"/>
</dbReference>
<feature type="compositionally biased region" description="Pro residues" evidence="10">
    <location>
        <begin position="359"/>
        <end position="371"/>
    </location>
</feature>
<dbReference type="Gene3D" id="3.40.5.120">
    <property type="match status" value="1"/>
</dbReference>
<feature type="compositionally biased region" description="Acidic residues" evidence="10">
    <location>
        <begin position="1620"/>
        <end position="1637"/>
    </location>
</feature>
<feature type="region of interest" description="Disordered" evidence="10">
    <location>
        <begin position="688"/>
        <end position="744"/>
    </location>
</feature>
<dbReference type="RefSeq" id="XP_052737386.1">
    <property type="nucleotide sequence ID" value="XM_052881426.1"/>
</dbReference>
<feature type="region of interest" description="Disordered" evidence="10">
    <location>
        <begin position="762"/>
        <end position="803"/>
    </location>
</feature>
<feature type="region of interest" description="Disordered" evidence="10">
    <location>
        <begin position="1"/>
        <end position="319"/>
    </location>
</feature>
<evidence type="ECO:0000313" key="17">
    <source>
        <dbReference type="RefSeq" id="XP_052737386.1"/>
    </source>
</evidence>
<feature type="compositionally biased region" description="Polar residues" evidence="10">
    <location>
        <begin position="307"/>
        <end position="319"/>
    </location>
</feature>
<keyword evidence="3" id="KW-0805">Transcription regulation</keyword>
<feature type="domain" description="Helicase C-terminal" evidence="13">
    <location>
        <begin position="1176"/>
        <end position="1337"/>
    </location>
</feature>
<feature type="region of interest" description="Disordered" evidence="10">
    <location>
        <begin position="352"/>
        <end position="473"/>
    </location>
</feature>
<dbReference type="InterPro" id="IPR049730">
    <property type="entry name" value="SNF2/RAD54-like_C"/>
</dbReference>
<dbReference type="SMART" id="SM00297">
    <property type="entry name" value="BROMO"/>
    <property type="match status" value="1"/>
</dbReference>
<dbReference type="PROSITE" id="PS51666">
    <property type="entry name" value="QLQ"/>
    <property type="match status" value="1"/>
</dbReference>
<feature type="compositionally biased region" description="Pro residues" evidence="10">
    <location>
        <begin position="441"/>
        <end position="450"/>
    </location>
</feature>
<protein>
    <submittedName>
        <fullName evidence="17">ATP-dependent helicase brm isoform X1</fullName>
    </submittedName>
</protein>
<evidence type="ECO:0000256" key="10">
    <source>
        <dbReference type="SAM" id="MobiDB-lite"/>
    </source>
</evidence>
<evidence type="ECO:0000259" key="15">
    <source>
        <dbReference type="PROSITE" id="PS51666"/>
    </source>
</evidence>
<dbReference type="PROSITE" id="PS00633">
    <property type="entry name" value="BROMODOMAIN_1"/>
    <property type="match status" value="1"/>
</dbReference>
<organism evidence="16 17">
    <name type="scientific">Bicyclus anynana</name>
    <name type="common">Squinting bush brown butterfly</name>
    <dbReference type="NCBI Taxonomy" id="110368"/>
    <lineage>
        <taxon>Eukaryota</taxon>
        <taxon>Metazoa</taxon>
        <taxon>Ecdysozoa</taxon>
        <taxon>Arthropoda</taxon>
        <taxon>Hexapoda</taxon>
        <taxon>Insecta</taxon>
        <taxon>Pterygota</taxon>
        <taxon>Neoptera</taxon>
        <taxon>Endopterygota</taxon>
        <taxon>Lepidoptera</taxon>
        <taxon>Glossata</taxon>
        <taxon>Ditrysia</taxon>
        <taxon>Papilionoidea</taxon>
        <taxon>Nymphalidae</taxon>
        <taxon>Satyrinae</taxon>
        <taxon>Satyrini</taxon>
        <taxon>Mycalesina</taxon>
        <taxon>Bicyclus</taxon>
    </lineage>
</organism>
<feature type="compositionally biased region" description="Pro residues" evidence="10">
    <location>
        <begin position="7"/>
        <end position="33"/>
    </location>
</feature>
<dbReference type="SMART" id="SM00487">
    <property type="entry name" value="DEXDc"/>
    <property type="match status" value="1"/>
</dbReference>
<dbReference type="Pfam" id="PF14619">
    <property type="entry name" value="SnAC"/>
    <property type="match status" value="1"/>
</dbReference>
<dbReference type="Pfam" id="PF07529">
    <property type="entry name" value="HSA"/>
    <property type="match status" value="1"/>
</dbReference>
<dbReference type="SUPFAM" id="SSF47370">
    <property type="entry name" value="Bromodomain"/>
    <property type="match status" value="1"/>
</dbReference>
<feature type="domain" description="Bromo" evidence="11">
    <location>
        <begin position="1526"/>
        <end position="1596"/>
    </location>
</feature>
<feature type="compositionally biased region" description="Basic residues" evidence="10">
    <location>
        <begin position="1643"/>
        <end position="1665"/>
    </location>
</feature>
<feature type="compositionally biased region" description="Low complexity" evidence="10">
    <location>
        <begin position="198"/>
        <end position="215"/>
    </location>
</feature>
<feature type="compositionally biased region" description="Low complexity" evidence="10">
    <location>
        <begin position="87"/>
        <end position="98"/>
    </location>
</feature>
<evidence type="ECO:0000259" key="12">
    <source>
        <dbReference type="PROSITE" id="PS51192"/>
    </source>
</evidence>
<dbReference type="Gene3D" id="3.40.50.300">
    <property type="entry name" value="P-loop containing nucleotide triphosphate hydrolases"/>
    <property type="match status" value="1"/>
</dbReference>